<keyword evidence="1" id="KW-1133">Transmembrane helix</keyword>
<evidence type="ECO:0000313" key="2">
    <source>
        <dbReference type="EMBL" id="RTR02370.1"/>
    </source>
</evidence>
<accession>A0A431V2F1</accession>
<dbReference type="Proteomes" id="UP000267400">
    <property type="component" value="Unassembled WGS sequence"/>
</dbReference>
<keyword evidence="1" id="KW-0812">Transmembrane</keyword>
<keyword evidence="1" id="KW-0472">Membrane</keyword>
<protein>
    <submittedName>
        <fullName evidence="2">Uncharacterized protein</fullName>
    </submittedName>
</protein>
<feature type="transmembrane region" description="Helical" evidence="1">
    <location>
        <begin position="20"/>
        <end position="39"/>
    </location>
</feature>
<reference evidence="2 3" key="1">
    <citation type="submission" date="2018-12" db="EMBL/GenBank/DDBJ databases">
        <authorList>
            <person name="Yu L."/>
        </authorList>
    </citation>
    <scope>NUCLEOTIDE SEQUENCE [LARGE SCALE GENOMIC DNA]</scope>
    <source>
        <strain evidence="2 3">11S</strain>
    </source>
</reference>
<evidence type="ECO:0000256" key="1">
    <source>
        <dbReference type="SAM" id="Phobius"/>
    </source>
</evidence>
<name>A0A431V2F1_9GAMM</name>
<dbReference type="AlphaFoldDB" id="A0A431V2F1"/>
<dbReference type="RefSeq" id="WP_126484471.1">
    <property type="nucleotide sequence ID" value="NZ_RXNS01000011.1"/>
</dbReference>
<proteinExistence type="predicted"/>
<organism evidence="2 3">
    <name type="scientific">Halomonas nitroreducens</name>
    <dbReference type="NCBI Taxonomy" id="447425"/>
    <lineage>
        <taxon>Bacteria</taxon>
        <taxon>Pseudomonadati</taxon>
        <taxon>Pseudomonadota</taxon>
        <taxon>Gammaproteobacteria</taxon>
        <taxon>Oceanospirillales</taxon>
        <taxon>Halomonadaceae</taxon>
        <taxon>Halomonas</taxon>
    </lineage>
</organism>
<evidence type="ECO:0000313" key="3">
    <source>
        <dbReference type="Proteomes" id="UP000267400"/>
    </source>
</evidence>
<keyword evidence="3" id="KW-1185">Reference proteome</keyword>
<comment type="caution">
    <text evidence="2">The sequence shown here is derived from an EMBL/GenBank/DDBJ whole genome shotgun (WGS) entry which is preliminary data.</text>
</comment>
<dbReference type="EMBL" id="RXNS01000011">
    <property type="protein sequence ID" value="RTR02370.1"/>
    <property type="molecule type" value="Genomic_DNA"/>
</dbReference>
<sequence>MLNALSPWLSGSLRELTGSFLPAWTLLALGVGAMLRVTWHFDPRHYSRAMSAAVKPARSAGEGGAGAAEP</sequence>
<dbReference type="OrthoDB" id="5758872at2"/>
<gene>
    <name evidence="2" type="ORF">EKG36_12270</name>
</gene>